<keyword evidence="3" id="KW-1185">Reference proteome</keyword>
<feature type="signal peptide" evidence="1">
    <location>
        <begin position="1"/>
        <end position="28"/>
    </location>
</feature>
<comment type="caution">
    <text evidence="2">The sequence shown here is derived from an EMBL/GenBank/DDBJ whole genome shotgun (WGS) entry which is preliminary data.</text>
</comment>
<keyword evidence="1" id="KW-0732">Signal</keyword>
<dbReference type="RefSeq" id="WP_179819893.1">
    <property type="nucleotide sequence ID" value="NZ_JACCFS010000001.1"/>
</dbReference>
<sequence length="104" mass="10775">MLGKATSVMAAGALAAAGLLAWSTPAAAETAPQAAAAVPNCVETDLDASGWTDELEVINDCSYSVRVKVVLAYETDLACQTIPSGYTAHYSWGYPGRFDGLVDC</sequence>
<feature type="chain" id="PRO_5031124698" description="Alpha amylase inhibitor" evidence="1">
    <location>
        <begin position="29"/>
        <end position="104"/>
    </location>
</feature>
<dbReference type="EMBL" id="JACCFS010000001">
    <property type="protein sequence ID" value="NYJ32197.1"/>
    <property type="molecule type" value="Genomic_DNA"/>
</dbReference>
<dbReference type="Proteomes" id="UP000572051">
    <property type="component" value="Unassembled WGS sequence"/>
</dbReference>
<proteinExistence type="predicted"/>
<dbReference type="AlphaFoldDB" id="A0A7Z0EHI7"/>
<evidence type="ECO:0000256" key="1">
    <source>
        <dbReference type="SAM" id="SignalP"/>
    </source>
</evidence>
<dbReference type="SUPFAM" id="SSF49498">
    <property type="entry name" value="alpha-Amylase inhibitor tendamistat"/>
    <property type="match status" value="1"/>
</dbReference>
<organism evidence="2 3">
    <name type="scientific">Nocardiopsis aegyptia</name>
    <dbReference type="NCBI Taxonomy" id="220378"/>
    <lineage>
        <taxon>Bacteria</taxon>
        <taxon>Bacillati</taxon>
        <taxon>Actinomycetota</taxon>
        <taxon>Actinomycetes</taxon>
        <taxon>Streptosporangiales</taxon>
        <taxon>Nocardiopsidaceae</taxon>
        <taxon>Nocardiopsis</taxon>
    </lineage>
</organism>
<dbReference type="GO" id="GO:0015066">
    <property type="term" value="F:alpha-amylase inhibitor activity"/>
    <property type="evidence" value="ECO:0007669"/>
    <property type="project" value="InterPro"/>
</dbReference>
<dbReference type="InterPro" id="IPR036379">
    <property type="entry name" value="A-amylase_inhib_sf"/>
</dbReference>
<dbReference type="Gene3D" id="2.60.40.20">
    <property type="entry name" value="Alpha-amylase inhibitor"/>
    <property type="match status" value="1"/>
</dbReference>
<accession>A0A7Z0EHI7</accession>
<evidence type="ECO:0000313" key="3">
    <source>
        <dbReference type="Proteomes" id="UP000572051"/>
    </source>
</evidence>
<gene>
    <name evidence="2" type="ORF">HNR10_000078</name>
</gene>
<reference evidence="2 3" key="1">
    <citation type="submission" date="2020-07" db="EMBL/GenBank/DDBJ databases">
        <title>Sequencing the genomes of 1000 actinobacteria strains.</title>
        <authorList>
            <person name="Klenk H.-P."/>
        </authorList>
    </citation>
    <scope>NUCLEOTIDE SEQUENCE [LARGE SCALE GENOMIC DNA]</scope>
    <source>
        <strain evidence="2 3">DSM 44442</strain>
    </source>
</reference>
<name>A0A7Z0EHI7_9ACTN</name>
<evidence type="ECO:0008006" key="4">
    <source>
        <dbReference type="Google" id="ProtNLM"/>
    </source>
</evidence>
<evidence type="ECO:0000313" key="2">
    <source>
        <dbReference type="EMBL" id="NYJ32197.1"/>
    </source>
</evidence>
<protein>
    <recommendedName>
        <fullName evidence="4">Alpha amylase inhibitor</fullName>
    </recommendedName>
</protein>